<dbReference type="PROSITE" id="PS50887">
    <property type="entry name" value="GGDEF"/>
    <property type="match status" value="1"/>
</dbReference>
<dbReference type="CDD" id="cd01949">
    <property type="entry name" value="GGDEF"/>
    <property type="match status" value="1"/>
</dbReference>
<dbReference type="PANTHER" id="PTHR43155">
    <property type="entry name" value="CYCLIC DI-GMP PHOSPHODIESTERASE PA4108-RELATED"/>
    <property type="match status" value="1"/>
</dbReference>
<name>A0A511X208_9BACI</name>
<feature type="domain" description="GGDEF" evidence="1">
    <location>
        <begin position="204"/>
        <end position="337"/>
    </location>
</feature>
<evidence type="ECO:0008006" key="6">
    <source>
        <dbReference type="Google" id="ProtNLM"/>
    </source>
</evidence>
<dbReference type="Pfam" id="PF13487">
    <property type="entry name" value="HD_5"/>
    <property type="match status" value="1"/>
</dbReference>
<evidence type="ECO:0000313" key="4">
    <source>
        <dbReference type="EMBL" id="GEN56988.1"/>
    </source>
</evidence>
<dbReference type="AlphaFoldDB" id="A0A511X208"/>
<dbReference type="Gene3D" id="3.30.70.270">
    <property type="match status" value="1"/>
</dbReference>
<feature type="domain" description="HD-GYP" evidence="3">
    <location>
        <begin position="325"/>
        <end position="514"/>
    </location>
</feature>
<dbReference type="EMBL" id="BJYE01000016">
    <property type="protein sequence ID" value="GEN56988.1"/>
    <property type="molecule type" value="Genomic_DNA"/>
</dbReference>
<reference evidence="4 5" key="1">
    <citation type="submission" date="2019-07" db="EMBL/GenBank/DDBJ databases">
        <title>Whole genome shotgun sequence of Halolactibacillus alkaliphilus NBRC 103919.</title>
        <authorList>
            <person name="Hosoyama A."/>
            <person name="Uohara A."/>
            <person name="Ohji S."/>
            <person name="Ichikawa N."/>
        </authorList>
    </citation>
    <scope>NUCLEOTIDE SEQUENCE [LARGE SCALE GENOMIC DNA]</scope>
    <source>
        <strain evidence="4 5">NBRC 103919</strain>
    </source>
</reference>
<evidence type="ECO:0000313" key="5">
    <source>
        <dbReference type="Proteomes" id="UP000321400"/>
    </source>
</evidence>
<accession>A0A511X208</accession>
<dbReference type="NCBIfam" id="TIGR00254">
    <property type="entry name" value="GGDEF"/>
    <property type="match status" value="1"/>
</dbReference>
<proteinExistence type="predicted"/>
<dbReference type="Proteomes" id="UP000321400">
    <property type="component" value="Unassembled WGS sequence"/>
</dbReference>
<dbReference type="InterPro" id="IPR006674">
    <property type="entry name" value="HD_domain"/>
</dbReference>
<dbReference type="PANTHER" id="PTHR43155:SF2">
    <property type="entry name" value="CYCLIC DI-GMP PHOSPHODIESTERASE PA4108"/>
    <property type="match status" value="1"/>
</dbReference>
<feature type="domain" description="HD" evidence="2">
    <location>
        <begin position="347"/>
        <end position="469"/>
    </location>
</feature>
<keyword evidence="5" id="KW-1185">Reference proteome</keyword>
<dbReference type="SUPFAM" id="SSF109604">
    <property type="entry name" value="HD-domain/PDEase-like"/>
    <property type="match status" value="1"/>
</dbReference>
<organism evidence="4 5">
    <name type="scientific">Halolactibacillus alkaliphilus</name>
    <dbReference type="NCBI Taxonomy" id="442899"/>
    <lineage>
        <taxon>Bacteria</taxon>
        <taxon>Bacillati</taxon>
        <taxon>Bacillota</taxon>
        <taxon>Bacilli</taxon>
        <taxon>Bacillales</taxon>
        <taxon>Bacillaceae</taxon>
        <taxon>Halolactibacillus</taxon>
    </lineage>
</organism>
<comment type="caution">
    <text evidence="4">The sequence shown here is derived from an EMBL/GenBank/DDBJ whole genome shotgun (WGS) entry which is preliminary data.</text>
</comment>
<dbReference type="InterPro" id="IPR037522">
    <property type="entry name" value="HD_GYP_dom"/>
</dbReference>
<dbReference type="SMART" id="SM00267">
    <property type="entry name" value="GGDEF"/>
    <property type="match status" value="1"/>
</dbReference>
<dbReference type="PROSITE" id="PS51831">
    <property type="entry name" value="HD"/>
    <property type="match status" value="1"/>
</dbReference>
<dbReference type="InterPro" id="IPR006675">
    <property type="entry name" value="HDIG_dom"/>
</dbReference>
<dbReference type="SUPFAM" id="SSF55073">
    <property type="entry name" value="Nucleotide cyclase"/>
    <property type="match status" value="1"/>
</dbReference>
<dbReference type="SMART" id="SM00471">
    <property type="entry name" value="HDc"/>
    <property type="match status" value="1"/>
</dbReference>
<dbReference type="InterPro" id="IPR003607">
    <property type="entry name" value="HD/PDEase_dom"/>
</dbReference>
<sequence length="514" mass="60119">MMSELEKLIERIFTIVHTNSDFKKAKDTLVEVLKSYRIELHHQNDELRDINQVLWETKQEYERLFMDAPVGFLIVNRAGIIEKANHYSHHIFRSLIPYQSELQHFISEKDQERFYSFFQQLNSDHLATSFSFQTRTEPVKNIKFLQKLSRSNETVIHLAVIDETELVTYQKKIQYMSEHDALTGVYNRHYYEQLIERLNNELTEHFGVIFLDINGLKMMNGAFGHDFGDELIKRAVEITKAQLDETMYLSRIGGDEFVIIMTETSEDLMKSFVQNLKEKAKQVKVKDIQLSIAFGFSYKRKEDQTLLKLIHLAEDRMYQNKLYTKSSGRKDIIGGILAVLHEKKPREKEHGERVSFLAEQFGKVLDLNQTDIYRLKTAGLLHDIGKVAVDHTILDKTTRLDTKEKREMKQHPEMGFRILQASQEFKSIADIVLAHHEFFDGTGYPRQLKGEEIPYLSRILAICDTYDAMTKERPYSVAVSKEMAMNELNQHKGTQFDPELVEVFIHKVLKQLNE</sequence>
<evidence type="ECO:0000259" key="2">
    <source>
        <dbReference type="PROSITE" id="PS51831"/>
    </source>
</evidence>
<dbReference type="Pfam" id="PF00990">
    <property type="entry name" value="GGDEF"/>
    <property type="match status" value="1"/>
</dbReference>
<dbReference type="STRING" id="442899.SAMN05720591_11622"/>
<dbReference type="Gene3D" id="1.10.3210.10">
    <property type="entry name" value="Hypothetical protein af1432"/>
    <property type="match status" value="1"/>
</dbReference>
<dbReference type="InterPro" id="IPR029787">
    <property type="entry name" value="Nucleotide_cyclase"/>
</dbReference>
<evidence type="ECO:0000259" key="3">
    <source>
        <dbReference type="PROSITE" id="PS51832"/>
    </source>
</evidence>
<dbReference type="InterPro" id="IPR043128">
    <property type="entry name" value="Rev_trsase/Diguanyl_cyclase"/>
</dbReference>
<evidence type="ECO:0000259" key="1">
    <source>
        <dbReference type="PROSITE" id="PS50887"/>
    </source>
</evidence>
<protein>
    <recommendedName>
        <fullName evidence="6">Diguanylate cyclase</fullName>
    </recommendedName>
</protein>
<dbReference type="CDD" id="cd00077">
    <property type="entry name" value="HDc"/>
    <property type="match status" value="1"/>
</dbReference>
<dbReference type="PROSITE" id="PS51832">
    <property type="entry name" value="HD_GYP"/>
    <property type="match status" value="1"/>
</dbReference>
<dbReference type="InterPro" id="IPR000160">
    <property type="entry name" value="GGDEF_dom"/>
</dbReference>
<dbReference type="NCBIfam" id="TIGR00277">
    <property type="entry name" value="HDIG"/>
    <property type="match status" value="1"/>
</dbReference>
<gene>
    <name evidence="4" type="ORF">HAL01_14520</name>
</gene>